<dbReference type="InterPro" id="IPR032567">
    <property type="entry name" value="RTL1-rel"/>
</dbReference>
<dbReference type="SUPFAM" id="SSF57756">
    <property type="entry name" value="Retrovirus zinc finger-like domains"/>
    <property type="match status" value="1"/>
</dbReference>
<feature type="domain" description="Retrotransposon gag" evidence="3">
    <location>
        <begin position="146"/>
        <end position="252"/>
    </location>
</feature>
<accession>A0ABR1JNK8</accession>
<dbReference type="EMBL" id="JBANRG010000010">
    <property type="protein sequence ID" value="KAK7462663.1"/>
    <property type="molecule type" value="Genomic_DNA"/>
</dbReference>
<dbReference type="Gene3D" id="4.10.60.10">
    <property type="entry name" value="Zinc finger, CCHC-type"/>
    <property type="match status" value="1"/>
</dbReference>
<organism evidence="4 5">
    <name type="scientific">Marasmiellus scandens</name>
    <dbReference type="NCBI Taxonomy" id="2682957"/>
    <lineage>
        <taxon>Eukaryota</taxon>
        <taxon>Fungi</taxon>
        <taxon>Dikarya</taxon>
        <taxon>Basidiomycota</taxon>
        <taxon>Agaricomycotina</taxon>
        <taxon>Agaricomycetes</taxon>
        <taxon>Agaricomycetidae</taxon>
        <taxon>Agaricales</taxon>
        <taxon>Marasmiineae</taxon>
        <taxon>Omphalotaceae</taxon>
        <taxon>Marasmiellus</taxon>
    </lineage>
</organism>
<feature type="compositionally biased region" description="Pro residues" evidence="2">
    <location>
        <begin position="14"/>
        <end position="66"/>
    </location>
</feature>
<evidence type="ECO:0000313" key="5">
    <source>
        <dbReference type="Proteomes" id="UP001498398"/>
    </source>
</evidence>
<keyword evidence="5" id="KW-1185">Reference proteome</keyword>
<dbReference type="Pfam" id="PF03732">
    <property type="entry name" value="Retrotrans_gag"/>
    <property type="match status" value="1"/>
</dbReference>
<reference evidence="4 5" key="1">
    <citation type="submission" date="2024-01" db="EMBL/GenBank/DDBJ databases">
        <title>A draft genome for the cacao thread blight pathogen Marasmiellus scandens.</title>
        <authorList>
            <person name="Baruah I.K."/>
            <person name="Leung J."/>
            <person name="Bukari Y."/>
            <person name="Amoako-Attah I."/>
            <person name="Meinhardt L.W."/>
            <person name="Bailey B.A."/>
            <person name="Cohen S.P."/>
        </authorList>
    </citation>
    <scope>NUCLEOTIDE SEQUENCE [LARGE SCALE GENOMIC DNA]</scope>
    <source>
        <strain evidence="4 5">GH-19</strain>
    </source>
</reference>
<feature type="region of interest" description="Disordered" evidence="2">
    <location>
        <begin position="1"/>
        <end position="71"/>
    </location>
</feature>
<protein>
    <recommendedName>
        <fullName evidence="3">Retrotransposon gag domain-containing protein</fullName>
    </recommendedName>
</protein>
<name>A0ABR1JNK8_9AGAR</name>
<dbReference type="InterPro" id="IPR036875">
    <property type="entry name" value="Znf_CCHC_sf"/>
</dbReference>
<dbReference type="InterPro" id="IPR005162">
    <property type="entry name" value="Retrotrans_gag_dom"/>
</dbReference>
<sequence>MRCLSSLLIVNKSTPPPPPPADFAQTVPPPVPTPSPPPAPSPPPTPPPAPTPPPPPSPPPPPPSPPRDIEMSNNNLQEAMEQMTQQMTRLLEAMGQPKPTKSSVAKPDPFTGKTTDVRRFLSLFKIWASSRKDLDTEPKYITAALSFMQGDAADWAARYANLAVKSNEEHTRDPIPANATPFPFDGTWEKFEKEFKTRFGSVDEEAEARRKIMGMRQGKQKVAHYAQEFQDVGGRTGFSDADLMERFCNGLNSNIRLHMISIELGQGKAKSLAEAINRACTIELAIHSPTFAGGNFKSSDPNAMDIDATRTGGNGKTRDDFLLKMKRHCFGCGSPDHVKGNCSWKNEKCRYCARTGHVERVCQDKYMGIEKGRGNRTRRGGGRTGQQVAANTPWSLFDDDPTPGPGPNTTIAASTSQTPPSNSNPDFSAFRDAIAEQNKILAAILQKQEDF</sequence>
<feature type="compositionally biased region" description="Low complexity" evidence="2">
    <location>
        <begin position="407"/>
        <end position="425"/>
    </location>
</feature>
<dbReference type="PANTHER" id="PTHR15503">
    <property type="entry name" value="LDOC1 RELATED"/>
    <property type="match status" value="1"/>
</dbReference>
<feature type="region of interest" description="Disordered" evidence="2">
    <location>
        <begin position="373"/>
        <end position="427"/>
    </location>
</feature>
<evidence type="ECO:0000259" key="3">
    <source>
        <dbReference type="Pfam" id="PF03732"/>
    </source>
</evidence>
<proteinExistence type="predicted"/>
<evidence type="ECO:0000313" key="4">
    <source>
        <dbReference type="EMBL" id="KAK7462663.1"/>
    </source>
</evidence>
<evidence type="ECO:0000256" key="1">
    <source>
        <dbReference type="ARBA" id="ARBA00022664"/>
    </source>
</evidence>
<dbReference type="Proteomes" id="UP001498398">
    <property type="component" value="Unassembled WGS sequence"/>
</dbReference>
<gene>
    <name evidence="4" type="ORF">VKT23_007249</name>
</gene>
<comment type="caution">
    <text evidence="4">The sequence shown here is derived from an EMBL/GenBank/DDBJ whole genome shotgun (WGS) entry which is preliminary data.</text>
</comment>
<keyword evidence="1" id="KW-0507">mRNA processing</keyword>
<dbReference type="PANTHER" id="PTHR15503:SF22">
    <property type="entry name" value="TRANSPOSON TY3-I GAG POLYPROTEIN"/>
    <property type="match status" value="1"/>
</dbReference>
<evidence type="ECO:0000256" key="2">
    <source>
        <dbReference type="SAM" id="MobiDB-lite"/>
    </source>
</evidence>